<sequence>MTWLSILRDLFYTMMGANVPQVTSTSTERVGLSTIKSTTNPSDAERERKEEGRVRAQIGAQYPCRCRREDQYDPDIEQYERDTVAMEVAGSVGFGFGFGHMHSVEEGMVVMSASSAWAEYRRNQS</sequence>
<accession>S8F0V6</accession>
<dbReference type="EMBL" id="KE504207">
    <property type="protein sequence ID" value="EPS95460.1"/>
    <property type="molecule type" value="Genomic_DNA"/>
</dbReference>
<dbReference type="InParanoid" id="S8F0V6"/>
<dbReference type="HOGENOM" id="CLU_1992690_0_0_1"/>
<protein>
    <submittedName>
        <fullName evidence="1">Uncharacterized protein</fullName>
    </submittedName>
</protein>
<keyword evidence="2" id="KW-1185">Reference proteome</keyword>
<evidence type="ECO:0000313" key="1">
    <source>
        <dbReference type="EMBL" id="EPS95460.1"/>
    </source>
</evidence>
<gene>
    <name evidence="1" type="ORF">FOMPIDRAFT_1054186</name>
</gene>
<reference evidence="1 2" key="1">
    <citation type="journal article" date="2012" name="Science">
        <title>The Paleozoic origin of enzymatic lignin decomposition reconstructed from 31 fungal genomes.</title>
        <authorList>
            <person name="Floudas D."/>
            <person name="Binder M."/>
            <person name="Riley R."/>
            <person name="Barry K."/>
            <person name="Blanchette R.A."/>
            <person name="Henrissat B."/>
            <person name="Martinez A.T."/>
            <person name="Otillar R."/>
            <person name="Spatafora J.W."/>
            <person name="Yadav J.S."/>
            <person name="Aerts A."/>
            <person name="Benoit I."/>
            <person name="Boyd A."/>
            <person name="Carlson A."/>
            <person name="Copeland A."/>
            <person name="Coutinho P.M."/>
            <person name="de Vries R.P."/>
            <person name="Ferreira P."/>
            <person name="Findley K."/>
            <person name="Foster B."/>
            <person name="Gaskell J."/>
            <person name="Glotzer D."/>
            <person name="Gorecki P."/>
            <person name="Heitman J."/>
            <person name="Hesse C."/>
            <person name="Hori C."/>
            <person name="Igarashi K."/>
            <person name="Jurgens J.A."/>
            <person name="Kallen N."/>
            <person name="Kersten P."/>
            <person name="Kohler A."/>
            <person name="Kuees U."/>
            <person name="Kumar T.K.A."/>
            <person name="Kuo A."/>
            <person name="LaButti K."/>
            <person name="Larrondo L.F."/>
            <person name="Lindquist E."/>
            <person name="Ling A."/>
            <person name="Lombard V."/>
            <person name="Lucas S."/>
            <person name="Lundell T."/>
            <person name="Martin R."/>
            <person name="McLaughlin D.J."/>
            <person name="Morgenstern I."/>
            <person name="Morin E."/>
            <person name="Murat C."/>
            <person name="Nagy L.G."/>
            <person name="Nolan M."/>
            <person name="Ohm R.A."/>
            <person name="Patyshakuliyeva A."/>
            <person name="Rokas A."/>
            <person name="Ruiz-Duenas F.J."/>
            <person name="Sabat G."/>
            <person name="Salamov A."/>
            <person name="Samejima M."/>
            <person name="Schmutz J."/>
            <person name="Slot J.C."/>
            <person name="St John F."/>
            <person name="Stenlid J."/>
            <person name="Sun H."/>
            <person name="Sun S."/>
            <person name="Syed K."/>
            <person name="Tsang A."/>
            <person name="Wiebenga A."/>
            <person name="Young D."/>
            <person name="Pisabarro A."/>
            <person name="Eastwood D.C."/>
            <person name="Martin F."/>
            <person name="Cullen D."/>
            <person name="Grigoriev I.V."/>
            <person name="Hibbett D.S."/>
        </authorList>
    </citation>
    <scope>NUCLEOTIDE SEQUENCE</scope>
    <source>
        <strain evidence="2">FP-58527</strain>
    </source>
</reference>
<dbReference type="Proteomes" id="UP000015241">
    <property type="component" value="Unassembled WGS sequence"/>
</dbReference>
<name>S8F0V6_FOMSC</name>
<dbReference type="AlphaFoldDB" id="S8F0V6"/>
<evidence type="ECO:0000313" key="2">
    <source>
        <dbReference type="Proteomes" id="UP000015241"/>
    </source>
</evidence>
<organism evidence="1 2">
    <name type="scientific">Fomitopsis schrenkii</name>
    <name type="common">Brown rot fungus</name>
    <dbReference type="NCBI Taxonomy" id="2126942"/>
    <lineage>
        <taxon>Eukaryota</taxon>
        <taxon>Fungi</taxon>
        <taxon>Dikarya</taxon>
        <taxon>Basidiomycota</taxon>
        <taxon>Agaricomycotina</taxon>
        <taxon>Agaricomycetes</taxon>
        <taxon>Polyporales</taxon>
        <taxon>Fomitopsis</taxon>
    </lineage>
</organism>
<proteinExistence type="predicted"/>